<dbReference type="OrthoDB" id="1589813at2759"/>
<organism evidence="2 3">
    <name type="scientific">Ananas comosus</name>
    <name type="common">Pineapple</name>
    <name type="synonym">Ananas ananas</name>
    <dbReference type="NCBI Taxonomy" id="4615"/>
    <lineage>
        <taxon>Eukaryota</taxon>
        <taxon>Viridiplantae</taxon>
        <taxon>Streptophyta</taxon>
        <taxon>Embryophyta</taxon>
        <taxon>Tracheophyta</taxon>
        <taxon>Spermatophyta</taxon>
        <taxon>Magnoliopsida</taxon>
        <taxon>Liliopsida</taxon>
        <taxon>Poales</taxon>
        <taxon>Bromeliaceae</taxon>
        <taxon>Bromelioideae</taxon>
        <taxon>Ananas</taxon>
    </lineage>
</organism>
<dbReference type="Proteomes" id="UP000092600">
    <property type="component" value="Unassembled WGS sequence"/>
</dbReference>
<dbReference type="InterPro" id="IPR004158">
    <property type="entry name" value="DUF247_pln"/>
</dbReference>
<dbReference type="EMBL" id="LSRQ01002164">
    <property type="protein sequence ID" value="OAY75233.1"/>
    <property type="molecule type" value="Genomic_DNA"/>
</dbReference>
<dbReference type="Gramene" id="Aco026740.1.mrna1">
    <property type="protein sequence ID" value="Aco026740.1.mrna1"/>
    <property type="gene ID" value="Aco026740.1.path1"/>
</dbReference>
<evidence type="ECO:0000313" key="3">
    <source>
        <dbReference type="Proteomes" id="UP000092600"/>
    </source>
</evidence>
<keyword evidence="4" id="KW-1185">Reference proteome</keyword>
<keyword evidence="1" id="KW-0472">Membrane</keyword>
<evidence type="ECO:0000313" key="4">
    <source>
        <dbReference type="Proteomes" id="UP000515123"/>
    </source>
</evidence>
<proteinExistence type="predicted"/>
<accession>A0A199VDZ3</accession>
<dbReference type="PANTHER" id="PTHR31170">
    <property type="entry name" value="BNAC04G53230D PROTEIN"/>
    <property type="match status" value="1"/>
</dbReference>
<dbReference type="Proteomes" id="UP000515123">
    <property type="component" value="Linkage group 7"/>
</dbReference>
<reference evidence="5" key="2">
    <citation type="submission" date="2025-04" db="UniProtKB">
        <authorList>
            <consortium name="RefSeq"/>
        </authorList>
    </citation>
    <scope>IDENTIFICATION</scope>
    <source>
        <tissue evidence="5">Leaf</tissue>
    </source>
</reference>
<keyword evidence="1" id="KW-1133">Transmembrane helix</keyword>
<feature type="transmembrane region" description="Helical" evidence="1">
    <location>
        <begin position="495"/>
        <end position="519"/>
    </location>
</feature>
<dbReference type="STRING" id="4615.A0A199VDZ3"/>
<dbReference type="RefSeq" id="XP_020093041.1">
    <property type="nucleotide sequence ID" value="XM_020237452.1"/>
</dbReference>
<gene>
    <name evidence="5" type="primary">LOC109713393</name>
    <name evidence="2" type="ORF">ACMD2_26377</name>
</gene>
<sequence>MEGAEGESAADICEPLLSSPWGKLSVLSKESMASDKCTIFRAPALIRQRNKHLYEPQTVAIGPYGRRDDEPSLRAMELLKRRYLQEFLSHSSNCTIEDNVDEIQQLPSPNCSTIEDYGAEIQKLVPDVRGCYFEQVELNPVEFAEMLLLDGCFILEFLIKWKLGFGDSSFASKWSLSLVHDDLLLLENQIPFCVLDKLFERLKSTSDSSIPYSLMELLVYYLTRMSVESPEEETKSSKNGKQANCGTCWLASHFWLAASHFWSPEQGTKKPEEETKEPQKWEAKNFDHLLHLYYECYVTAPQTDHSKLRTDPKDGDEKRFPRTIPSATELLDAGVTIKKKKMKKKKKKNNENENETHENRLSSFLDVAFEDGVLEIPFLSVEPSTLVRFSNLVAFEQCSGCKDGKAYMTSYAMFMNCLIDKREDVAVLHQRGILENNLASDEELAVFFNQLSDLAYIDYDDHYLAQLFRDVREYCGYPWPKWRAKLVRDYFSNPWAILSLFAAAVLLILTILQTVYTVCSYYHPGN</sequence>
<dbReference type="Pfam" id="PF03140">
    <property type="entry name" value="DUF247"/>
    <property type="match status" value="1"/>
</dbReference>
<protein>
    <submittedName>
        <fullName evidence="2 5">UPF0481 protein</fullName>
    </submittedName>
</protein>
<reference evidence="2 3" key="1">
    <citation type="journal article" date="2016" name="DNA Res.">
        <title>The draft genome of MD-2 pineapple using hybrid error correction of long reads.</title>
        <authorList>
            <person name="Redwan R.M."/>
            <person name="Saidin A."/>
            <person name="Kumar S.V."/>
        </authorList>
    </citation>
    <scope>NUCLEOTIDE SEQUENCE [LARGE SCALE GENOMIC DNA]</scope>
    <source>
        <strain evidence="3">cv. MD2</strain>
        <tissue evidence="2">Leaf</tissue>
    </source>
</reference>
<evidence type="ECO:0000313" key="5">
    <source>
        <dbReference type="RefSeq" id="XP_020093041.1"/>
    </source>
</evidence>
<evidence type="ECO:0000256" key="1">
    <source>
        <dbReference type="SAM" id="Phobius"/>
    </source>
</evidence>
<dbReference type="PANTHER" id="PTHR31170:SF25">
    <property type="entry name" value="BNAA09G04570D PROTEIN"/>
    <property type="match status" value="1"/>
</dbReference>
<dbReference type="GeneID" id="109713393"/>
<keyword evidence="1" id="KW-0812">Transmembrane</keyword>
<name>A0A199VDZ3_ANACO</name>
<evidence type="ECO:0000313" key="2">
    <source>
        <dbReference type="EMBL" id="OAY75233.1"/>
    </source>
</evidence>
<dbReference type="Gramene" id="Aco014538.1.mrna1">
    <property type="protein sequence ID" value="Aco014538.1.mrna1.cds1"/>
    <property type="gene ID" value="Aco014538.1.path1"/>
</dbReference>
<dbReference type="AlphaFoldDB" id="A0A199VDZ3"/>